<name>A0A1W1UKE0_9PAST</name>
<evidence type="ECO:0000313" key="1">
    <source>
        <dbReference type="EMBL" id="SMB81483.1"/>
    </source>
</evidence>
<dbReference type="AlphaFoldDB" id="A0A1W1UKE0"/>
<dbReference type="RefSeq" id="WP_084256216.1">
    <property type="nucleotide sequence ID" value="NZ_FWWV01000006.1"/>
</dbReference>
<sequence length="113" mass="12506">MRKKTPFGAEMAAIRARLGVAQKQMAEDMGYSGAFLSAIETGTKYAPPDFGFNLHRWLKAHGQNTAVVQMLPQKTNDALRVNWLLKNATITHNGQRLTTVEQVDSIIHKGGEL</sequence>
<keyword evidence="2" id="KW-1185">Reference proteome</keyword>
<proteinExistence type="predicted"/>
<dbReference type="Gene3D" id="1.10.260.40">
    <property type="entry name" value="lambda repressor-like DNA-binding domains"/>
    <property type="match status" value="1"/>
</dbReference>
<dbReference type="EMBL" id="FWWV01000006">
    <property type="protein sequence ID" value="SMB81483.1"/>
    <property type="molecule type" value="Genomic_DNA"/>
</dbReference>
<evidence type="ECO:0000313" key="2">
    <source>
        <dbReference type="Proteomes" id="UP000192408"/>
    </source>
</evidence>
<accession>A0A1W1UKE0</accession>
<dbReference type="STRING" id="1122938.SAMN05660772_01869"/>
<organism evidence="1 2">
    <name type="scientific">Pasteurella testudinis DSM 23072</name>
    <dbReference type="NCBI Taxonomy" id="1122938"/>
    <lineage>
        <taxon>Bacteria</taxon>
        <taxon>Pseudomonadati</taxon>
        <taxon>Pseudomonadota</taxon>
        <taxon>Gammaproteobacteria</taxon>
        <taxon>Pasteurellales</taxon>
        <taxon>Pasteurellaceae</taxon>
        <taxon>Pasteurella</taxon>
    </lineage>
</organism>
<dbReference type="Pfam" id="PF13560">
    <property type="entry name" value="HTH_31"/>
    <property type="match status" value="1"/>
</dbReference>
<protein>
    <submittedName>
        <fullName evidence="1">Predicted transcriptional regulators</fullName>
    </submittedName>
</protein>
<dbReference type="SUPFAM" id="SSF47413">
    <property type="entry name" value="lambda repressor-like DNA-binding domains"/>
    <property type="match status" value="1"/>
</dbReference>
<dbReference type="Proteomes" id="UP000192408">
    <property type="component" value="Unassembled WGS sequence"/>
</dbReference>
<dbReference type="CDD" id="cd00093">
    <property type="entry name" value="HTH_XRE"/>
    <property type="match status" value="1"/>
</dbReference>
<dbReference type="InterPro" id="IPR010982">
    <property type="entry name" value="Lambda_DNA-bd_dom_sf"/>
</dbReference>
<dbReference type="GO" id="GO:0003677">
    <property type="term" value="F:DNA binding"/>
    <property type="evidence" value="ECO:0007669"/>
    <property type="project" value="InterPro"/>
</dbReference>
<reference evidence="2" key="1">
    <citation type="submission" date="2017-04" db="EMBL/GenBank/DDBJ databases">
        <authorList>
            <person name="Varghese N."/>
            <person name="Submissions S."/>
        </authorList>
    </citation>
    <scope>NUCLEOTIDE SEQUENCE [LARGE SCALE GENOMIC DNA]</scope>
    <source>
        <strain evidence="2">DSM 23072</strain>
    </source>
</reference>
<gene>
    <name evidence="1" type="ORF">SAMN05660772_01869</name>
</gene>
<dbReference type="InterPro" id="IPR001387">
    <property type="entry name" value="Cro/C1-type_HTH"/>
</dbReference>